<dbReference type="OrthoDB" id="3355480at2759"/>
<dbReference type="InterPro" id="IPR023213">
    <property type="entry name" value="CAT-like_dom_sf"/>
</dbReference>
<gene>
    <name evidence="1" type="ORF">W97_01080</name>
</gene>
<evidence type="ECO:0000313" key="2">
    <source>
        <dbReference type="Proteomes" id="UP000016924"/>
    </source>
</evidence>
<dbReference type="GeneID" id="19898391"/>
<dbReference type="Gene3D" id="3.30.559.10">
    <property type="entry name" value="Chloramphenicol acetyltransferase-like domain"/>
    <property type="match status" value="1"/>
</dbReference>
<name>R7YIW1_CONA1</name>
<dbReference type="HOGENOM" id="CLU_475046_0_0_1"/>
<dbReference type="STRING" id="1168221.R7YIW1"/>
<dbReference type="eggNOG" id="ENOG502SGIR">
    <property type="taxonomic scope" value="Eukaryota"/>
</dbReference>
<evidence type="ECO:0000313" key="1">
    <source>
        <dbReference type="EMBL" id="EON61862.1"/>
    </source>
</evidence>
<accession>R7YIW1</accession>
<sequence>MSQHWLDRYASGFHAWQDTNSNGRRVFRRRIGVVESAFHTDGTDYEGRADVNAFLILDARSTLSAESLRERVLLAWASLRLQHALLLAKVECQASGDCFVIEPPVDYPEALATAGNQLVFIDDHYLDADAEDFYRHALNTGRVLDAEHSLSRLFILPPRFSENKTDQFQAILIAAHEITDGLAMYNWQQHFMRLLNASNGDLQTSIEQNRLPERLWACLPPAQEDLYPPVAGNVARQRWYWAIVRILRHVRKPLPQGLTNPLRRDQRYDTATEMPPNYAAILNYSPNRKPPLNTFFVGLTLPQTASHRLQQLVRDANASVGAGCFALVGLAMMELYEKQHPSVPLADRKPFVAAFPLNPRPFFGYNGPADSCMLAFSDGIVMPFLSSSLPVEGRFRLLAKIAHRQLRIYQKRLRDPELNLGMSSHNPARMIATNYIAAVERAETKLPPERRTGMNPQGAYPATYNFGSATCGVSSVGSVKDLLSPGMFDLSKEPENGLVADYRSLRSVVRARDNEFLVGSAGDNTGIHFFVSYDGNAVPEEKAQEWKAKMEVLLEPGERSRL</sequence>
<evidence type="ECO:0008006" key="3">
    <source>
        <dbReference type="Google" id="ProtNLM"/>
    </source>
</evidence>
<dbReference type="Proteomes" id="UP000016924">
    <property type="component" value="Unassembled WGS sequence"/>
</dbReference>
<proteinExistence type="predicted"/>
<reference evidence="2" key="1">
    <citation type="submission" date="2012-06" db="EMBL/GenBank/DDBJ databases">
        <title>The genome sequence of Coniosporium apollinis CBS 100218.</title>
        <authorList>
            <consortium name="The Broad Institute Genome Sequencing Platform"/>
            <person name="Cuomo C."/>
            <person name="Gorbushina A."/>
            <person name="Noack S."/>
            <person name="Walker B."/>
            <person name="Young S.K."/>
            <person name="Zeng Q."/>
            <person name="Gargeya S."/>
            <person name="Fitzgerald M."/>
            <person name="Haas B."/>
            <person name="Abouelleil A."/>
            <person name="Alvarado L."/>
            <person name="Arachchi H.M."/>
            <person name="Berlin A.M."/>
            <person name="Chapman S.B."/>
            <person name="Goldberg J."/>
            <person name="Griggs A."/>
            <person name="Gujja S."/>
            <person name="Hansen M."/>
            <person name="Howarth C."/>
            <person name="Imamovic A."/>
            <person name="Larimer J."/>
            <person name="McCowan C."/>
            <person name="Montmayeur A."/>
            <person name="Murphy C."/>
            <person name="Neiman D."/>
            <person name="Pearson M."/>
            <person name="Priest M."/>
            <person name="Roberts A."/>
            <person name="Saif S."/>
            <person name="Shea T."/>
            <person name="Sisk P."/>
            <person name="Sykes S."/>
            <person name="Wortman J."/>
            <person name="Nusbaum C."/>
            <person name="Birren B."/>
        </authorList>
    </citation>
    <scope>NUCLEOTIDE SEQUENCE [LARGE SCALE GENOMIC DNA]</scope>
    <source>
        <strain evidence="2">CBS 100218</strain>
    </source>
</reference>
<dbReference type="OMA" id="RPPMSCG"/>
<dbReference type="AlphaFoldDB" id="R7YIW1"/>
<keyword evidence="2" id="KW-1185">Reference proteome</keyword>
<dbReference type="InterPro" id="IPR052058">
    <property type="entry name" value="Alcohol_O-acetyltransferase"/>
</dbReference>
<organism evidence="1 2">
    <name type="scientific">Coniosporium apollinis (strain CBS 100218)</name>
    <name type="common">Rock-inhabiting black yeast</name>
    <dbReference type="NCBI Taxonomy" id="1168221"/>
    <lineage>
        <taxon>Eukaryota</taxon>
        <taxon>Fungi</taxon>
        <taxon>Dikarya</taxon>
        <taxon>Ascomycota</taxon>
        <taxon>Pezizomycotina</taxon>
        <taxon>Dothideomycetes</taxon>
        <taxon>Dothideomycetes incertae sedis</taxon>
        <taxon>Coniosporium</taxon>
    </lineage>
</organism>
<protein>
    <recommendedName>
        <fullName evidence="3">Condensation domain-containing protein</fullName>
    </recommendedName>
</protein>
<dbReference type="RefSeq" id="XP_007777179.1">
    <property type="nucleotide sequence ID" value="XM_007778989.1"/>
</dbReference>
<dbReference type="PANTHER" id="PTHR28037:SF1">
    <property type="entry name" value="ALCOHOL O-ACETYLTRANSFERASE 1-RELATED"/>
    <property type="match status" value="1"/>
</dbReference>
<dbReference type="EMBL" id="JH767557">
    <property type="protein sequence ID" value="EON61862.1"/>
    <property type="molecule type" value="Genomic_DNA"/>
</dbReference>
<dbReference type="PANTHER" id="PTHR28037">
    <property type="entry name" value="ALCOHOL O-ACETYLTRANSFERASE 1-RELATED"/>
    <property type="match status" value="1"/>
</dbReference>